<dbReference type="RefSeq" id="WP_122909326.1">
    <property type="nucleotide sequence ID" value="NZ_CBCSBE010000012.1"/>
</dbReference>
<sequence length="288" mass="32192">MRIQTERGQLVPTLPSGLEKNIIPTISTGHLPLVRHHDTIELSAATARELPEGAIIHETPRFFFNVEINETLDEILSGKAGNVSKAAYQILESNFFATNRDIQDEERVALREAGLAKARYLAEHYMAEDEASKFMDTMKLLAAVSTTRKVDPTTGTVTYVELQTRPKGAPDDYVNASQLMKRFDPSAYAGMQEVIRNGENSGSFLIQFAKKLRHHPEWVNQYRQEQKDILTELKNLDLPNRFADADTGSLSSFLETMALHIEGFSLASQKELQGNLNSFALLLSPADL</sequence>
<protein>
    <submittedName>
        <fullName evidence="1">Uncharacterized protein</fullName>
    </submittedName>
</protein>
<dbReference type="AlphaFoldDB" id="A0A3M8CC88"/>
<evidence type="ECO:0000313" key="2">
    <source>
        <dbReference type="Proteomes" id="UP000282028"/>
    </source>
</evidence>
<comment type="caution">
    <text evidence="1">The sequence shown here is derived from an EMBL/GenBank/DDBJ whole genome shotgun (WGS) entry which is preliminary data.</text>
</comment>
<gene>
    <name evidence="1" type="ORF">EDM52_12545</name>
</gene>
<dbReference type="Proteomes" id="UP000282028">
    <property type="component" value="Unassembled WGS sequence"/>
</dbReference>
<dbReference type="OrthoDB" id="2627141at2"/>
<evidence type="ECO:0000313" key="1">
    <source>
        <dbReference type="EMBL" id="RNB73330.1"/>
    </source>
</evidence>
<dbReference type="EMBL" id="RHHR01000019">
    <property type="protein sequence ID" value="RNB73330.1"/>
    <property type="molecule type" value="Genomic_DNA"/>
</dbReference>
<reference evidence="1 2" key="1">
    <citation type="submission" date="2018-10" db="EMBL/GenBank/DDBJ databases">
        <title>Phylogenomics of Brevibacillus.</title>
        <authorList>
            <person name="Dunlap C."/>
        </authorList>
    </citation>
    <scope>NUCLEOTIDE SEQUENCE [LARGE SCALE GENOMIC DNA]</scope>
    <source>
        <strain evidence="1 2">JCM 12215</strain>
    </source>
</reference>
<proteinExistence type="predicted"/>
<keyword evidence="2" id="KW-1185">Reference proteome</keyword>
<organism evidence="1 2">
    <name type="scientific">Brevibacillus invocatus</name>
    <dbReference type="NCBI Taxonomy" id="173959"/>
    <lineage>
        <taxon>Bacteria</taxon>
        <taxon>Bacillati</taxon>
        <taxon>Bacillota</taxon>
        <taxon>Bacilli</taxon>
        <taxon>Bacillales</taxon>
        <taxon>Paenibacillaceae</taxon>
        <taxon>Brevibacillus</taxon>
    </lineage>
</organism>
<name>A0A3M8CC88_9BACL</name>
<accession>A0A3M8CC88</accession>